<evidence type="ECO:0000259" key="2">
    <source>
        <dbReference type="Pfam" id="PF07007"/>
    </source>
</evidence>
<feature type="signal peptide" evidence="1">
    <location>
        <begin position="1"/>
        <end position="21"/>
    </location>
</feature>
<keyword evidence="4" id="KW-1185">Reference proteome</keyword>
<gene>
    <name evidence="3" type="ORF">OK345_06765</name>
</gene>
<evidence type="ECO:0000313" key="3">
    <source>
        <dbReference type="EMBL" id="MCW4472201.1"/>
    </source>
</evidence>
<proteinExistence type="predicted"/>
<dbReference type="EMBL" id="JAPCHY010000004">
    <property type="protein sequence ID" value="MCW4472201.1"/>
    <property type="molecule type" value="Genomic_DNA"/>
</dbReference>
<reference evidence="3 4" key="1">
    <citation type="submission" date="2022-10" db="EMBL/GenBank/DDBJ databases">
        <title>Xanthomonas sp. H13-6.</title>
        <authorList>
            <person name="Liu X."/>
            <person name="Deng Z."/>
            <person name="Jiang Y."/>
            <person name="Yu T."/>
            <person name="Ai J."/>
        </authorList>
    </citation>
    <scope>NUCLEOTIDE SEQUENCE [LARGE SCALE GENOMIC DNA]</scope>
    <source>
        <strain evidence="3 4">H13-6</strain>
    </source>
</reference>
<name>A0ABT3JUQ8_9XANT</name>
<protein>
    <submittedName>
        <fullName evidence="3">DUF1311 domain-containing protein</fullName>
    </submittedName>
</protein>
<dbReference type="RefSeq" id="WP_265127158.1">
    <property type="nucleotide sequence ID" value="NZ_JAPCHY010000004.1"/>
</dbReference>
<dbReference type="Gene3D" id="1.20.1270.180">
    <property type="match status" value="1"/>
</dbReference>
<evidence type="ECO:0000313" key="4">
    <source>
        <dbReference type="Proteomes" id="UP001209922"/>
    </source>
</evidence>
<feature type="chain" id="PRO_5045607752" evidence="1">
    <location>
        <begin position="22"/>
        <end position="139"/>
    </location>
</feature>
<comment type="caution">
    <text evidence="3">The sequence shown here is derived from an EMBL/GenBank/DDBJ whole genome shotgun (WGS) entry which is preliminary data.</text>
</comment>
<evidence type="ECO:0000256" key="1">
    <source>
        <dbReference type="SAM" id="SignalP"/>
    </source>
</evidence>
<feature type="domain" description="Lysozyme inhibitor LprI-like N-terminal" evidence="2">
    <location>
        <begin position="33"/>
        <end position="129"/>
    </location>
</feature>
<organism evidence="3 4">
    <name type="scientific">Xanthomonas chitinilytica</name>
    <dbReference type="NCBI Taxonomy" id="2989819"/>
    <lineage>
        <taxon>Bacteria</taxon>
        <taxon>Pseudomonadati</taxon>
        <taxon>Pseudomonadota</taxon>
        <taxon>Gammaproteobacteria</taxon>
        <taxon>Lysobacterales</taxon>
        <taxon>Lysobacteraceae</taxon>
        <taxon>Xanthomonas</taxon>
    </lineage>
</organism>
<dbReference type="Pfam" id="PF07007">
    <property type="entry name" value="LprI"/>
    <property type="match status" value="1"/>
</dbReference>
<keyword evidence="1" id="KW-0732">Signal</keyword>
<dbReference type="InterPro" id="IPR009739">
    <property type="entry name" value="LprI-like_N"/>
</dbReference>
<sequence length="139" mass="15119">MIRPFLLALLLAAGVPALAGARDGAGQLPCNPEGSQVELNACAANELAAADAELNATWREVLKRLGDDAVAVDRLKTAQRLWIQLRDADLEAQFPLAEGQDPRMQYGSMYPMSFASAKAELTRQRTGYLRAQFLADVPY</sequence>
<accession>A0ABT3JUQ8</accession>
<dbReference type="Proteomes" id="UP001209922">
    <property type="component" value="Unassembled WGS sequence"/>
</dbReference>